<dbReference type="AlphaFoldDB" id="A0A914H2Q1"/>
<proteinExistence type="predicted"/>
<evidence type="ECO:0000313" key="2">
    <source>
        <dbReference type="WBParaSite" id="Gr19_v10_g12695.t1"/>
    </source>
</evidence>
<sequence>MSDNPKEAEKQLKEIFICADVLFEIFEFCDSIVLGLKVTLLSDRFDFLVDEYFNSNEWEFGKLEIRRAINGNGAEIVKIVDNKVERRLPLLQEPLFDKVVGFESLKIRYIDQSVIEFLELIRPLFDSYGTDLYIGTFLSQNRSWEIIWQKIWPLFNDNIFGIFLHCSDLFRLRQFSPAILLNCPKLQMIDFDFSEFPADDRARASSEQAVAKWLHTPRGDGLPKVLECDFRSERMKRLKLAFINSINPVNFIICFRIWPSDDIVPFELKNNLTGERLELRRLDIPNWLLVRCPIERDEKKWAEWEAETKYCQGNRIRINIKDSDINDNFEVGDIGDGHVYAPFLGLPS</sequence>
<reference evidence="2" key="1">
    <citation type="submission" date="2022-11" db="UniProtKB">
        <authorList>
            <consortium name="WormBaseParasite"/>
        </authorList>
    </citation>
    <scope>IDENTIFICATION</scope>
</reference>
<accession>A0A914H2Q1</accession>
<keyword evidence="1" id="KW-1185">Reference proteome</keyword>
<dbReference type="WBParaSite" id="Gr19_v10_g12695.t1">
    <property type="protein sequence ID" value="Gr19_v10_g12695.t1"/>
    <property type="gene ID" value="Gr19_v10_g12695"/>
</dbReference>
<organism evidence="1 2">
    <name type="scientific">Globodera rostochiensis</name>
    <name type="common">Golden nematode worm</name>
    <name type="synonym">Heterodera rostochiensis</name>
    <dbReference type="NCBI Taxonomy" id="31243"/>
    <lineage>
        <taxon>Eukaryota</taxon>
        <taxon>Metazoa</taxon>
        <taxon>Ecdysozoa</taxon>
        <taxon>Nematoda</taxon>
        <taxon>Chromadorea</taxon>
        <taxon>Rhabditida</taxon>
        <taxon>Tylenchina</taxon>
        <taxon>Tylenchomorpha</taxon>
        <taxon>Tylenchoidea</taxon>
        <taxon>Heteroderidae</taxon>
        <taxon>Heteroderinae</taxon>
        <taxon>Globodera</taxon>
    </lineage>
</organism>
<name>A0A914H2Q1_GLORO</name>
<protein>
    <submittedName>
        <fullName evidence="2">F-box associated domain-containing protein</fullName>
    </submittedName>
</protein>
<evidence type="ECO:0000313" key="1">
    <source>
        <dbReference type="Proteomes" id="UP000887572"/>
    </source>
</evidence>
<dbReference type="Proteomes" id="UP000887572">
    <property type="component" value="Unplaced"/>
</dbReference>